<proteinExistence type="predicted"/>
<dbReference type="Proteomes" id="UP000607331">
    <property type="component" value="Unassembled WGS sequence"/>
</dbReference>
<accession>A0ABR6RZE4</accession>
<protein>
    <recommendedName>
        <fullName evidence="3">Phage protein</fullName>
    </recommendedName>
</protein>
<organism evidence="1 2">
    <name type="scientific">Kluyvera sichuanensis</name>
    <dbReference type="NCBI Taxonomy" id="2725494"/>
    <lineage>
        <taxon>Bacteria</taxon>
        <taxon>Pseudomonadati</taxon>
        <taxon>Pseudomonadota</taxon>
        <taxon>Gammaproteobacteria</taxon>
        <taxon>Enterobacterales</taxon>
        <taxon>Enterobacteriaceae</taxon>
        <taxon>Kluyvera</taxon>
    </lineage>
</organism>
<reference evidence="1 2" key="1">
    <citation type="submission" date="2020-04" db="EMBL/GenBank/DDBJ databases">
        <title>The draft genome of Kluyvera sichuanensis strain SCKS090646.</title>
        <authorList>
            <person name="Wei L."/>
            <person name="Liu L."/>
            <person name="Feng Y."/>
            <person name="Zong Z."/>
        </authorList>
    </citation>
    <scope>NUCLEOTIDE SEQUENCE [LARGE SCALE GENOMIC DNA]</scope>
    <source>
        <strain evidence="1 2">090646</strain>
    </source>
</reference>
<gene>
    <name evidence="1" type="ORF">HII27_22605</name>
</gene>
<evidence type="ECO:0008006" key="3">
    <source>
        <dbReference type="Google" id="ProtNLM"/>
    </source>
</evidence>
<keyword evidence="2" id="KW-1185">Reference proteome</keyword>
<evidence type="ECO:0000313" key="2">
    <source>
        <dbReference type="Proteomes" id="UP000607331"/>
    </source>
</evidence>
<sequence length="127" mass="14330">MKINLFEMEGLLRGQCIPGDLLVNETLAEYLVRQFDKLEQQLAAVVAENAGMTKFIKDDCWIWDDKSEEYFDAGDCIPETPATDAYLTEVRAQGVEMLYASRAAQWTDELLAELDEFATQLREGGIA</sequence>
<comment type="caution">
    <text evidence="1">The sequence shown here is derived from an EMBL/GenBank/DDBJ whole genome shotgun (WGS) entry which is preliminary data.</text>
</comment>
<dbReference type="RefSeq" id="WP_185669639.1">
    <property type="nucleotide sequence ID" value="NZ_JABBJF010000032.1"/>
</dbReference>
<dbReference type="EMBL" id="JABBJF010000032">
    <property type="protein sequence ID" value="MBC1188484.1"/>
    <property type="molecule type" value="Genomic_DNA"/>
</dbReference>
<evidence type="ECO:0000313" key="1">
    <source>
        <dbReference type="EMBL" id="MBC1188484.1"/>
    </source>
</evidence>
<name>A0ABR6RZE4_9ENTR</name>